<dbReference type="AlphaFoldDB" id="A0A0G4EAE2"/>
<reference evidence="4 5" key="1">
    <citation type="submission" date="2014-11" db="EMBL/GenBank/DDBJ databases">
        <authorList>
            <person name="Zhu J."/>
            <person name="Qi W."/>
            <person name="Song R."/>
        </authorList>
    </citation>
    <scope>NUCLEOTIDE SEQUENCE [LARGE SCALE GENOMIC DNA]</scope>
</reference>
<name>A0A0G4EAE2_VITBC</name>
<accession>A0A0G4EAE2</accession>
<evidence type="ECO:0000313" key="5">
    <source>
        <dbReference type="Proteomes" id="UP000041254"/>
    </source>
</evidence>
<dbReference type="EMBL" id="CDMY01000091">
    <property type="protein sequence ID" value="CEL92570.1"/>
    <property type="molecule type" value="Genomic_DNA"/>
</dbReference>
<feature type="transmembrane region" description="Helical" evidence="2">
    <location>
        <begin position="204"/>
        <end position="225"/>
    </location>
</feature>
<gene>
    <name evidence="4" type="ORF">Vbra_6848</name>
</gene>
<organism evidence="4 5">
    <name type="scientific">Vitrella brassicaformis (strain CCMP3155)</name>
    <dbReference type="NCBI Taxonomy" id="1169540"/>
    <lineage>
        <taxon>Eukaryota</taxon>
        <taxon>Sar</taxon>
        <taxon>Alveolata</taxon>
        <taxon>Colpodellida</taxon>
        <taxon>Vitrellaceae</taxon>
        <taxon>Vitrella</taxon>
    </lineage>
</organism>
<feature type="signal peptide" evidence="3">
    <location>
        <begin position="1"/>
        <end position="28"/>
    </location>
</feature>
<dbReference type="InParanoid" id="A0A0G4EAE2"/>
<dbReference type="PANTHER" id="PTHR33876:SF4">
    <property type="entry name" value="CHLOROPLAST PROTEIN FOR GROWTH AND FERTILITY 2"/>
    <property type="match status" value="1"/>
</dbReference>
<keyword evidence="3" id="KW-0732">Signal</keyword>
<protein>
    <recommendedName>
        <fullName evidence="6">Nickel/cobalt efflux system</fullName>
    </recommendedName>
</protein>
<feature type="compositionally biased region" description="Low complexity" evidence="1">
    <location>
        <begin position="106"/>
        <end position="130"/>
    </location>
</feature>
<dbReference type="VEuPathDB" id="CryptoDB:Vbra_6848"/>
<feature type="transmembrane region" description="Helical" evidence="2">
    <location>
        <begin position="381"/>
        <end position="403"/>
    </location>
</feature>
<keyword evidence="2" id="KW-0472">Membrane</keyword>
<keyword evidence="5" id="KW-1185">Reference proteome</keyword>
<dbReference type="PANTHER" id="PTHR33876">
    <property type="entry name" value="UNNAMED PRODUCT"/>
    <property type="match status" value="1"/>
</dbReference>
<evidence type="ECO:0000256" key="3">
    <source>
        <dbReference type="SAM" id="SignalP"/>
    </source>
</evidence>
<feature type="transmembrane region" description="Helical" evidence="2">
    <location>
        <begin position="423"/>
        <end position="440"/>
    </location>
</feature>
<proteinExistence type="predicted"/>
<dbReference type="OrthoDB" id="669460at2759"/>
<keyword evidence="2" id="KW-1133">Transmembrane helix</keyword>
<sequence>MRRSADSLRLLPSSLLLIFIAAGHGARGRGVPVDVKPLRRSGAFVLPASRRVRVVTTNNVLPHHNYVTMCGTSTAVDRVAAALPIDSESSVEEEDLSLIGIKSRQASTPSSSSTAASVSSDVSLPSSPSLSPLPPPTIPPSQTSLSPVNAVTPTTPHNRLQRFVKAFDRLFSSRASRFTLAVTLALLLSQVRRWAAFSRFIKRVLPAASIVTVGGGALAGSLHAVSGPDHLAALLPQCLGRRWTGAGKLGLVWGLGHGLSAMIMGMLAFVLKDRIFVMDAAGLHGGALIERMETWTEGLVGLSLILIGFFGYKEARSWDAEELQAQLDARAKEEQKEGYRDLSASLRRGLTLFFNGMLHGFSLDGAPGLAPSLSFTRWPAVFLFLLSYCTGTMLTMSACSAAAGEGSIRLTRAVDRPDIPKRLAFGASAFAAGIGIVWFAKAIGLL</sequence>
<feature type="region of interest" description="Disordered" evidence="1">
    <location>
        <begin position="102"/>
        <end position="153"/>
    </location>
</feature>
<dbReference type="InterPro" id="IPR052776">
    <property type="entry name" value="Chloro_ReproSupport/MetalTrans"/>
</dbReference>
<evidence type="ECO:0000313" key="4">
    <source>
        <dbReference type="EMBL" id="CEL92570.1"/>
    </source>
</evidence>
<evidence type="ECO:0008006" key="6">
    <source>
        <dbReference type="Google" id="ProtNLM"/>
    </source>
</evidence>
<feature type="transmembrane region" description="Helical" evidence="2">
    <location>
        <begin position="251"/>
        <end position="271"/>
    </location>
</feature>
<evidence type="ECO:0000256" key="1">
    <source>
        <dbReference type="SAM" id="MobiDB-lite"/>
    </source>
</evidence>
<dbReference type="STRING" id="1169540.A0A0G4EAE2"/>
<evidence type="ECO:0000256" key="2">
    <source>
        <dbReference type="SAM" id="Phobius"/>
    </source>
</evidence>
<keyword evidence="2" id="KW-0812">Transmembrane</keyword>
<dbReference type="Proteomes" id="UP000041254">
    <property type="component" value="Unassembled WGS sequence"/>
</dbReference>
<feature type="chain" id="PRO_5005187464" description="Nickel/cobalt efflux system" evidence="3">
    <location>
        <begin position="29"/>
        <end position="446"/>
    </location>
</feature>